<sequence length="68" mass="7673">MKFFASKQSTTLIHPLEIYICVPILSPIDIHSSDKPPVHAPTSKPTHCPIYRHQQHITSRSNKPSVSQ</sequence>
<dbReference type="Proteomes" id="UP000799771">
    <property type="component" value="Unassembled WGS sequence"/>
</dbReference>
<dbReference type="GeneID" id="54408693"/>
<gene>
    <name evidence="1" type="ORF">P153DRAFT_367390</name>
</gene>
<dbReference type="AlphaFoldDB" id="A0A6A6ACX3"/>
<organism evidence="1 2">
    <name type="scientific">Dothidotthia symphoricarpi CBS 119687</name>
    <dbReference type="NCBI Taxonomy" id="1392245"/>
    <lineage>
        <taxon>Eukaryota</taxon>
        <taxon>Fungi</taxon>
        <taxon>Dikarya</taxon>
        <taxon>Ascomycota</taxon>
        <taxon>Pezizomycotina</taxon>
        <taxon>Dothideomycetes</taxon>
        <taxon>Pleosporomycetidae</taxon>
        <taxon>Pleosporales</taxon>
        <taxon>Dothidotthiaceae</taxon>
        <taxon>Dothidotthia</taxon>
    </lineage>
</organism>
<evidence type="ECO:0000313" key="1">
    <source>
        <dbReference type="EMBL" id="KAF2129113.1"/>
    </source>
</evidence>
<dbReference type="RefSeq" id="XP_033523502.1">
    <property type="nucleotide sequence ID" value="XM_033668261.1"/>
</dbReference>
<dbReference type="EMBL" id="ML977507">
    <property type="protein sequence ID" value="KAF2129113.1"/>
    <property type="molecule type" value="Genomic_DNA"/>
</dbReference>
<name>A0A6A6ACX3_9PLEO</name>
<accession>A0A6A6ACX3</accession>
<evidence type="ECO:0000313" key="2">
    <source>
        <dbReference type="Proteomes" id="UP000799771"/>
    </source>
</evidence>
<proteinExistence type="predicted"/>
<reference evidence="1" key="1">
    <citation type="journal article" date="2020" name="Stud. Mycol.">
        <title>101 Dothideomycetes genomes: a test case for predicting lifestyles and emergence of pathogens.</title>
        <authorList>
            <person name="Haridas S."/>
            <person name="Albert R."/>
            <person name="Binder M."/>
            <person name="Bloem J."/>
            <person name="Labutti K."/>
            <person name="Salamov A."/>
            <person name="Andreopoulos B."/>
            <person name="Baker S."/>
            <person name="Barry K."/>
            <person name="Bills G."/>
            <person name="Bluhm B."/>
            <person name="Cannon C."/>
            <person name="Castanera R."/>
            <person name="Culley D."/>
            <person name="Daum C."/>
            <person name="Ezra D."/>
            <person name="Gonzalez J."/>
            <person name="Henrissat B."/>
            <person name="Kuo A."/>
            <person name="Liang C."/>
            <person name="Lipzen A."/>
            <person name="Lutzoni F."/>
            <person name="Magnuson J."/>
            <person name="Mondo S."/>
            <person name="Nolan M."/>
            <person name="Ohm R."/>
            <person name="Pangilinan J."/>
            <person name="Park H.-J."/>
            <person name="Ramirez L."/>
            <person name="Alfaro M."/>
            <person name="Sun H."/>
            <person name="Tritt A."/>
            <person name="Yoshinaga Y."/>
            <person name="Zwiers L.-H."/>
            <person name="Turgeon B."/>
            <person name="Goodwin S."/>
            <person name="Spatafora J."/>
            <person name="Crous P."/>
            <person name="Grigoriev I."/>
        </authorList>
    </citation>
    <scope>NUCLEOTIDE SEQUENCE</scope>
    <source>
        <strain evidence="1">CBS 119687</strain>
    </source>
</reference>
<keyword evidence="2" id="KW-1185">Reference proteome</keyword>
<protein>
    <submittedName>
        <fullName evidence="1">Uncharacterized protein</fullName>
    </submittedName>
</protein>